<dbReference type="Proteomes" id="UP000640614">
    <property type="component" value="Unassembled WGS sequence"/>
</dbReference>
<evidence type="ECO:0000313" key="3">
    <source>
        <dbReference type="Proteomes" id="UP000640614"/>
    </source>
</evidence>
<feature type="transmembrane region" description="Helical" evidence="1">
    <location>
        <begin position="28"/>
        <end position="49"/>
    </location>
</feature>
<dbReference type="EMBL" id="PRDM01000001">
    <property type="protein sequence ID" value="MBE8723796.1"/>
    <property type="molecule type" value="Genomic_DNA"/>
</dbReference>
<reference evidence="2 3" key="1">
    <citation type="submission" date="2018-07" db="EMBL/GenBank/DDBJ databases">
        <title>Genome assembly of strain KB82.</title>
        <authorList>
            <person name="Kukolya J."/>
            <person name="Horvath B."/>
            <person name="Nagy I."/>
            <person name="Toth A."/>
        </authorList>
    </citation>
    <scope>NUCLEOTIDE SEQUENCE [LARGE SCALE GENOMIC DNA]</scope>
    <source>
        <strain evidence="2 3">Kb82</strain>
    </source>
</reference>
<proteinExistence type="predicted"/>
<dbReference type="InterPro" id="IPR021257">
    <property type="entry name" value="DUF2809"/>
</dbReference>
<comment type="caution">
    <text evidence="2">The sequence shown here is derived from an EMBL/GenBank/DDBJ whole genome shotgun (WGS) entry which is preliminary data.</text>
</comment>
<feature type="transmembrane region" description="Helical" evidence="1">
    <location>
        <begin position="6"/>
        <end position="21"/>
    </location>
</feature>
<sequence length="134" mass="15977">MKKSRIYYSLLFILIIFLGILSRKISSIPLCTGDFLYAVMIYFLTRIIFPAKKPFFVIVLSLFICYSIEFLQLYQSEWMVNLRKTFFGRYVLGQGFLWSDLAAYTFGITFAFLIEKSFLKQYHHGTRFRIKQQK</sequence>
<organism evidence="2 3">
    <name type="scientific">Flavobacterium hungaricum</name>
    <dbReference type="NCBI Taxonomy" id="2082725"/>
    <lineage>
        <taxon>Bacteria</taxon>
        <taxon>Pseudomonadati</taxon>
        <taxon>Bacteroidota</taxon>
        <taxon>Flavobacteriia</taxon>
        <taxon>Flavobacteriales</taxon>
        <taxon>Flavobacteriaceae</taxon>
        <taxon>Flavobacterium</taxon>
    </lineage>
</organism>
<feature type="transmembrane region" description="Helical" evidence="1">
    <location>
        <begin position="95"/>
        <end position="114"/>
    </location>
</feature>
<keyword evidence="1" id="KW-1133">Transmembrane helix</keyword>
<accession>A0ABR9TEM5</accession>
<feature type="transmembrane region" description="Helical" evidence="1">
    <location>
        <begin position="55"/>
        <end position="74"/>
    </location>
</feature>
<dbReference type="Pfam" id="PF10990">
    <property type="entry name" value="DUF2809"/>
    <property type="match status" value="1"/>
</dbReference>
<keyword evidence="1" id="KW-0472">Membrane</keyword>
<evidence type="ECO:0000313" key="2">
    <source>
        <dbReference type="EMBL" id="MBE8723796.1"/>
    </source>
</evidence>
<dbReference type="RefSeq" id="WP_193844833.1">
    <property type="nucleotide sequence ID" value="NZ_PRDM01000001.1"/>
</dbReference>
<keyword evidence="1" id="KW-0812">Transmembrane</keyword>
<gene>
    <name evidence="2" type="ORF">C4F50_02475</name>
</gene>
<name>A0ABR9TEM5_9FLAO</name>
<protein>
    <submittedName>
        <fullName evidence="2">DUF2809 domain-containing protein</fullName>
    </submittedName>
</protein>
<keyword evidence="3" id="KW-1185">Reference proteome</keyword>
<evidence type="ECO:0000256" key="1">
    <source>
        <dbReference type="SAM" id="Phobius"/>
    </source>
</evidence>